<keyword evidence="4 14" id="KW-0963">Cytoplasm</keyword>
<keyword evidence="9 14" id="KW-0819">tRNA processing</keyword>
<keyword evidence="5 14" id="KW-0698">rRNA processing</keyword>
<feature type="binding site" evidence="14">
    <location>
        <position position="315"/>
    </location>
    <ligand>
        <name>S-adenosyl-L-methionine</name>
        <dbReference type="ChEBI" id="CHEBI:59789"/>
    </ligand>
</feature>
<dbReference type="GO" id="GO:0000049">
    <property type="term" value="F:tRNA binding"/>
    <property type="evidence" value="ECO:0007669"/>
    <property type="project" value="UniProtKB-UniRule"/>
</dbReference>
<dbReference type="SFLD" id="SFLDG01062">
    <property type="entry name" value="methyltransferase_(Class_A)"/>
    <property type="match status" value="1"/>
</dbReference>
<dbReference type="SFLD" id="SFLDS00029">
    <property type="entry name" value="Radical_SAM"/>
    <property type="match status" value="1"/>
</dbReference>
<dbReference type="AlphaFoldDB" id="A0A4R6WMF2"/>
<dbReference type="SUPFAM" id="SSF102114">
    <property type="entry name" value="Radical SAM enzymes"/>
    <property type="match status" value="1"/>
</dbReference>
<keyword evidence="13 14" id="KW-1015">Disulfide bond</keyword>
<feature type="binding site" evidence="14">
    <location>
        <position position="136"/>
    </location>
    <ligand>
        <name>[4Fe-4S] cluster</name>
        <dbReference type="ChEBI" id="CHEBI:49883"/>
        <note>4Fe-4S-S-AdoMet</note>
    </ligand>
</feature>
<dbReference type="GO" id="GO:0051539">
    <property type="term" value="F:4 iron, 4 sulfur cluster binding"/>
    <property type="evidence" value="ECO:0007669"/>
    <property type="project" value="UniProtKB-UniRule"/>
</dbReference>
<dbReference type="PANTHER" id="PTHR30544:SF5">
    <property type="entry name" value="RADICAL SAM CORE DOMAIN-CONTAINING PROTEIN"/>
    <property type="match status" value="1"/>
</dbReference>
<dbReference type="GO" id="GO:0005737">
    <property type="term" value="C:cytoplasm"/>
    <property type="evidence" value="ECO:0007669"/>
    <property type="project" value="UniProtKB-SubCell"/>
</dbReference>
<evidence type="ECO:0000313" key="16">
    <source>
        <dbReference type="EMBL" id="TDQ82179.1"/>
    </source>
</evidence>
<evidence type="ECO:0000256" key="12">
    <source>
        <dbReference type="ARBA" id="ARBA00023014"/>
    </source>
</evidence>
<dbReference type="Gene3D" id="3.20.20.70">
    <property type="entry name" value="Aldolase class I"/>
    <property type="match status" value="1"/>
</dbReference>
<evidence type="ECO:0000256" key="6">
    <source>
        <dbReference type="ARBA" id="ARBA00022603"/>
    </source>
</evidence>
<dbReference type="GO" id="GO:0070475">
    <property type="term" value="P:rRNA base methylation"/>
    <property type="evidence" value="ECO:0007669"/>
    <property type="project" value="UniProtKB-UniRule"/>
</dbReference>
<keyword evidence="17" id="KW-1185">Reference proteome</keyword>
<keyword evidence="12 14" id="KW-0411">Iron-sulfur</keyword>
<evidence type="ECO:0000256" key="14">
    <source>
        <dbReference type="HAMAP-Rule" id="MF_01849"/>
    </source>
</evidence>
<dbReference type="PANTHER" id="PTHR30544">
    <property type="entry name" value="23S RRNA METHYLTRANSFERASE"/>
    <property type="match status" value="1"/>
</dbReference>
<comment type="miscellaneous">
    <text evidence="14">Reaction proceeds by a ping-pong mechanism involving intermediate methylation of a conserved cysteine residue.</text>
</comment>
<dbReference type="GO" id="GO:0046872">
    <property type="term" value="F:metal ion binding"/>
    <property type="evidence" value="ECO:0007669"/>
    <property type="project" value="UniProtKB-KW"/>
</dbReference>
<keyword evidence="7 14" id="KW-0808">Transferase</keyword>
<dbReference type="Proteomes" id="UP000295783">
    <property type="component" value="Unassembled WGS sequence"/>
</dbReference>
<proteinExistence type="inferred from homology"/>
<evidence type="ECO:0000313" key="17">
    <source>
        <dbReference type="Proteomes" id="UP000295783"/>
    </source>
</evidence>
<dbReference type="InterPro" id="IPR004383">
    <property type="entry name" value="rRNA_lsu_MTrfase_RlmN/Cfr"/>
</dbReference>
<feature type="domain" description="Radical SAM core" evidence="15">
    <location>
        <begin position="115"/>
        <end position="353"/>
    </location>
</feature>
<reference evidence="16 17" key="1">
    <citation type="submission" date="2019-03" db="EMBL/GenBank/DDBJ databases">
        <title>Genomic Encyclopedia of Type Strains, Phase III (KMG-III): the genomes of soil and plant-associated and newly described type strains.</title>
        <authorList>
            <person name="Whitman W."/>
        </authorList>
    </citation>
    <scope>NUCLEOTIDE SEQUENCE [LARGE SCALE GENOMIC DNA]</scope>
    <source>
        <strain evidence="16 17">CGMCC 1.7660</strain>
    </source>
</reference>
<dbReference type="InterPro" id="IPR007197">
    <property type="entry name" value="rSAM"/>
</dbReference>
<comment type="function">
    <text evidence="14">Specifically methylates position 2 of adenine 2503 in 23S rRNA and position 2 of adenine 37 in tRNAs. m2A2503 modification seems to play a crucial role in the proofreading step occurring at the peptidyl transferase center and thus would serve to optimize ribosomal fidelity.</text>
</comment>
<dbReference type="EMBL" id="SNYW01000008">
    <property type="protein sequence ID" value="TDQ82179.1"/>
    <property type="molecule type" value="Genomic_DNA"/>
</dbReference>
<dbReference type="InterPro" id="IPR027492">
    <property type="entry name" value="RNA_MTrfase_RlmN"/>
</dbReference>
<feature type="active site" description="Proton acceptor" evidence="14">
    <location>
        <position position="109"/>
    </location>
</feature>
<dbReference type="InterPro" id="IPR040072">
    <property type="entry name" value="Methyltransferase_A"/>
</dbReference>
<dbReference type="RefSeq" id="WP_133613479.1">
    <property type="nucleotide sequence ID" value="NZ_SNYW01000008.1"/>
</dbReference>
<evidence type="ECO:0000256" key="4">
    <source>
        <dbReference type="ARBA" id="ARBA00022490"/>
    </source>
</evidence>
<feature type="binding site" evidence="14">
    <location>
        <position position="129"/>
    </location>
    <ligand>
        <name>[4Fe-4S] cluster</name>
        <dbReference type="ChEBI" id="CHEBI:49883"/>
        <note>4Fe-4S-S-AdoMet</note>
    </ligand>
</feature>
<comment type="cofactor">
    <cofactor evidence="14">
        <name>[4Fe-4S] cluster</name>
        <dbReference type="ChEBI" id="CHEBI:49883"/>
    </cofactor>
    <text evidence="14">Binds 1 [4Fe-4S] cluster. The cluster is coordinated with 3 cysteines and an exchangeable S-adenosyl-L-methionine.</text>
</comment>
<accession>A0A4R6WMF2</accession>
<evidence type="ECO:0000256" key="11">
    <source>
        <dbReference type="ARBA" id="ARBA00023004"/>
    </source>
</evidence>
<dbReference type="GO" id="GO:0030488">
    <property type="term" value="P:tRNA methylation"/>
    <property type="evidence" value="ECO:0007669"/>
    <property type="project" value="UniProtKB-UniRule"/>
</dbReference>
<dbReference type="OrthoDB" id="9793973at2"/>
<dbReference type="Gene3D" id="1.10.150.530">
    <property type="match status" value="1"/>
</dbReference>
<comment type="caution">
    <text evidence="14">Lacks conserved residue(s) required for the propagation of feature annotation.</text>
</comment>
<dbReference type="CDD" id="cd01335">
    <property type="entry name" value="Radical_SAM"/>
    <property type="match status" value="1"/>
</dbReference>
<evidence type="ECO:0000256" key="3">
    <source>
        <dbReference type="ARBA" id="ARBA00022485"/>
    </source>
</evidence>
<comment type="similarity">
    <text evidence="2 14">Belongs to the radical SAM superfamily. RlmN family.</text>
</comment>
<comment type="caution">
    <text evidence="16">The sequence shown here is derived from an EMBL/GenBank/DDBJ whole genome shotgun (WGS) entry which is preliminary data.</text>
</comment>
<dbReference type="NCBIfam" id="TIGR00048">
    <property type="entry name" value="rRNA_mod_RlmN"/>
    <property type="match status" value="1"/>
</dbReference>
<evidence type="ECO:0000256" key="10">
    <source>
        <dbReference type="ARBA" id="ARBA00022723"/>
    </source>
</evidence>
<dbReference type="GO" id="GO:0070040">
    <property type="term" value="F:rRNA (adenine(2503)-C2-)-methyltransferase activity"/>
    <property type="evidence" value="ECO:0007669"/>
    <property type="project" value="UniProtKB-UniRule"/>
</dbReference>
<dbReference type="PROSITE" id="PS51918">
    <property type="entry name" value="RADICAL_SAM"/>
    <property type="match status" value="1"/>
</dbReference>
<evidence type="ECO:0000259" key="15">
    <source>
        <dbReference type="PROSITE" id="PS51918"/>
    </source>
</evidence>
<dbReference type="FunFam" id="3.20.20.70:FF:000008">
    <property type="entry name" value="Dual-specificity RNA methyltransferase RlmN"/>
    <property type="match status" value="1"/>
</dbReference>
<evidence type="ECO:0000256" key="13">
    <source>
        <dbReference type="ARBA" id="ARBA00023157"/>
    </source>
</evidence>
<dbReference type="Pfam" id="PF04055">
    <property type="entry name" value="Radical_SAM"/>
    <property type="match status" value="1"/>
</dbReference>
<evidence type="ECO:0000256" key="8">
    <source>
        <dbReference type="ARBA" id="ARBA00022691"/>
    </source>
</evidence>
<evidence type="ECO:0000256" key="1">
    <source>
        <dbReference type="ARBA" id="ARBA00004496"/>
    </source>
</evidence>
<dbReference type="InterPro" id="IPR058240">
    <property type="entry name" value="rSAM_sf"/>
</dbReference>
<dbReference type="PIRSF" id="PIRSF006004">
    <property type="entry name" value="CHP00048"/>
    <property type="match status" value="1"/>
</dbReference>
<dbReference type="Pfam" id="PF21016">
    <property type="entry name" value="RlmN_N"/>
    <property type="match status" value="1"/>
</dbReference>
<keyword evidence="6 14" id="KW-0489">Methyltransferase</keyword>
<evidence type="ECO:0000256" key="7">
    <source>
        <dbReference type="ARBA" id="ARBA00022679"/>
    </source>
</evidence>
<feature type="binding site" evidence="14">
    <location>
        <begin position="238"/>
        <end position="240"/>
    </location>
    <ligand>
        <name>S-adenosyl-L-methionine</name>
        <dbReference type="ChEBI" id="CHEBI:59789"/>
    </ligand>
</feature>
<keyword evidence="10 14" id="KW-0479">Metal-binding</keyword>
<sequence>MSTEKHAATFAPPAVNADGKRDLIGLDRGELEALMAEVGEPKFRARQLWHWLYHRGERDFAQMHNLSKEFRQRLGEKFYVGRPGIAVDLASKDGTHKWLLELRDGQKVEAVHIPEEDRGTLCVSSQVGCTLTCKFCHTGTQRLVRNLAADEIVGQVMMARDHLGEWPSPKDGRMLSNIVMMGMGEPLYNFENVAKALKIVMDGEGIAISKRRITLSTAGVVPLIERCGAELGVNLAVSLHAVNDELRDQIVPINKKYPIRELMAALRNYPGLNNARRITFEYVMLKGVNDSKADAHALVKLIKGIPAKVNLIPFNPWPGAPFERSTPGAIRDFSDIVFDAGYSSPVRTPRGEDIMAACGQLKSDSVKQRRSARDREAAA</sequence>
<feature type="binding site" evidence="14">
    <location>
        <begin position="184"/>
        <end position="185"/>
    </location>
    <ligand>
        <name>S-adenosyl-L-methionine</name>
        <dbReference type="ChEBI" id="CHEBI:59789"/>
    </ligand>
</feature>
<evidence type="ECO:0000256" key="5">
    <source>
        <dbReference type="ARBA" id="ARBA00022552"/>
    </source>
</evidence>
<evidence type="ECO:0000256" key="9">
    <source>
        <dbReference type="ARBA" id="ARBA00022694"/>
    </source>
</evidence>
<organism evidence="16 17">
    <name type="scientific">Dongia mobilis</name>
    <dbReference type="NCBI Taxonomy" id="578943"/>
    <lineage>
        <taxon>Bacteria</taxon>
        <taxon>Pseudomonadati</taxon>
        <taxon>Pseudomonadota</taxon>
        <taxon>Alphaproteobacteria</taxon>
        <taxon>Rhodospirillales</taxon>
        <taxon>Dongiaceae</taxon>
        <taxon>Dongia</taxon>
    </lineage>
</organism>
<keyword evidence="3 14" id="KW-0004">4Fe-4S</keyword>
<dbReference type="EC" id="2.1.1.192" evidence="14"/>
<dbReference type="GO" id="GO:0019843">
    <property type="term" value="F:rRNA binding"/>
    <property type="evidence" value="ECO:0007669"/>
    <property type="project" value="UniProtKB-UniRule"/>
</dbReference>
<dbReference type="InterPro" id="IPR013785">
    <property type="entry name" value="Aldolase_TIM"/>
</dbReference>
<dbReference type="HAMAP" id="MF_01849">
    <property type="entry name" value="RNA_methyltr_RlmN"/>
    <property type="match status" value="1"/>
</dbReference>
<keyword evidence="11 14" id="KW-0408">Iron</keyword>
<protein>
    <recommendedName>
        <fullName evidence="14">Dual-specificity RNA methyltransferase RlmN</fullName>
        <ecNumber evidence="14">2.1.1.192</ecNumber>
    </recommendedName>
    <alternativeName>
        <fullName evidence="14">23S rRNA (adenine(2503)-C(2))-methyltransferase</fullName>
    </alternativeName>
    <alternativeName>
        <fullName evidence="14">23S rRNA m2A2503 methyltransferase</fullName>
    </alternativeName>
    <alternativeName>
        <fullName evidence="14">Ribosomal RNA large subunit methyltransferase N</fullName>
    </alternativeName>
    <alternativeName>
        <fullName evidence="14">tRNA (adenine(37)-C(2))-methyltransferase</fullName>
    </alternativeName>
    <alternativeName>
        <fullName evidence="14">tRNA m2A37 methyltransferase</fullName>
    </alternativeName>
</protein>
<gene>
    <name evidence="14" type="primary">rlmN</name>
    <name evidence="16" type="ORF">A8950_2001</name>
</gene>
<comment type="catalytic activity">
    <reaction evidence="14">
        <text>adenosine(2503) in 23S rRNA + 2 reduced [2Fe-2S]-[ferredoxin] + 2 S-adenosyl-L-methionine = 2-methyladenosine(2503) in 23S rRNA + 5'-deoxyadenosine + L-methionine + 2 oxidized [2Fe-2S]-[ferredoxin] + S-adenosyl-L-homocysteine</text>
        <dbReference type="Rhea" id="RHEA:42916"/>
        <dbReference type="Rhea" id="RHEA-COMP:10000"/>
        <dbReference type="Rhea" id="RHEA-COMP:10001"/>
        <dbReference type="Rhea" id="RHEA-COMP:10152"/>
        <dbReference type="Rhea" id="RHEA-COMP:10282"/>
        <dbReference type="ChEBI" id="CHEBI:17319"/>
        <dbReference type="ChEBI" id="CHEBI:33737"/>
        <dbReference type="ChEBI" id="CHEBI:33738"/>
        <dbReference type="ChEBI" id="CHEBI:57844"/>
        <dbReference type="ChEBI" id="CHEBI:57856"/>
        <dbReference type="ChEBI" id="CHEBI:59789"/>
        <dbReference type="ChEBI" id="CHEBI:74411"/>
        <dbReference type="ChEBI" id="CHEBI:74497"/>
        <dbReference type="EC" id="2.1.1.192"/>
    </reaction>
</comment>
<dbReference type="SFLD" id="SFLDF00275">
    <property type="entry name" value="adenosine_C2_methyltransferase"/>
    <property type="match status" value="1"/>
</dbReference>
<dbReference type="InterPro" id="IPR048641">
    <property type="entry name" value="RlmN_N"/>
</dbReference>
<feature type="active site" description="S-methylcysteine intermediate" evidence="14">
    <location>
        <position position="358"/>
    </location>
</feature>
<keyword evidence="8 14" id="KW-0949">S-adenosyl-L-methionine</keyword>
<feature type="binding site" evidence="14">
    <location>
        <position position="133"/>
    </location>
    <ligand>
        <name>[4Fe-4S] cluster</name>
        <dbReference type="ChEBI" id="CHEBI:49883"/>
        <note>4Fe-4S-S-AdoMet</note>
    </ligand>
</feature>
<dbReference type="GO" id="GO:0002935">
    <property type="term" value="F:tRNA (adenine(37)-C2)-methyltransferase activity"/>
    <property type="evidence" value="ECO:0007669"/>
    <property type="project" value="UniProtKB-UniRule"/>
</dbReference>
<evidence type="ECO:0000256" key="2">
    <source>
        <dbReference type="ARBA" id="ARBA00007544"/>
    </source>
</evidence>
<name>A0A4R6WMF2_9PROT</name>
<comment type="catalytic activity">
    <reaction evidence="14">
        <text>adenosine(37) in tRNA + 2 reduced [2Fe-2S]-[ferredoxin] + 2 S-adenosyl-L-methionine = 2-methyladenosine(37) in tRNA + 5'-deoxyadenosine + L-methionine + 2 oxidized [2Fe-2S]-[ferredoxin] + S-adenosyl-L-homocysteine</text>
        <dbReference type="Rhea" id="RHEA:43332"/>
        <dbReference type="Rhea" id="RHEA-COMP:10000"/>
        <dbReference type="Rhea" id="RHEA-COMP:10001"/>
        <dbReference type="Rhea" id="RHEA-COMP:10162"/>
        <dbReference type="Rhea" id="RHEA-COMP:10485"/>
        <dbReference type="ChEBI" id="CHEBI:17319"/>
        <dbReference type="ChEBI" id="CHEBI:33737"/>
        <dbReference type="ChEBI" id="CHEBI:33738"/>
        <dbReference type="ChEBI" id="CHEBI:57844"/>
        <dbReference type="ChEBI" id="CHEBI:57856"/>
        <dbReference type="ChEBI" id="CHEBI:59789"/>
        <dbReference type="ChEBI" id="CHEBI:74411"/>
        <dbReference type="ChEBI" id="CHEBI:74497"/>
        <dbReference type="EC" id="2.1.1.192"/>
    </reaction>
</comment>
<feature type="binding site" evidence="14">
    <location>
        <position position="216"/>
    </location>
    <ligand>
        <name>S-adenosyl-L-methionine</name>
        <dbReference type="ChEBI" id="CHEBI:59789"/>
    </ligand>
</feature>
<comment type="subcellular location">
    <subcellularLocation>
        <location evidence="1 14">Cytoplasm</location>
    </subcellularLocation>
</comment>